<evidence type="ECO:0000313" key="1">
    <source>
        <dbReference type="EMBL" id="KAJ9481058.1"/>
    </source>
</evidence>
<dbReference type="AlphaFoldDB" id="A0AAI9T5Z3"/>
<gene>
    <name evidence="1" type="ORF">VN97_g12448</name>
</gene>
<name>A0AAI9T5Z3_PENTH</name>
<protein>
    <submittedName>
        <fullName evidence="1">Uncharacterized protein</fullName>
    </submittedName>
</protein>
<keyword evidence="2" id="KW-1185">Reference proteome</keyword>
<reference evidence="1" key="1">
    <citation type="submission" date="2015-06" db="EMBL/GenBank/DDBJ databases">
        <authorList>
            <person name="Nguyen H."/>
        </authorList>
    </citation>
    <scope>NUCLEOTIDE SEQUENCE</scope>
    <source>
        <strain evidence="1">DAOM 180753</strain>
    </source>
</reference>
<evidence type="ECO:0000313" key="2">
    <source>
        <dbReference type="Proteomes" id="UP001227192"/>
    </source>
</evidence>
<proteinExistence type="predicted"/>
<dbReference type="EMBL" id="LACB01000933">
    <property type="protein sequence ID" value="KAJ9481058.1"/>
    <property type="molecule type" value="Genomic_DNA"/>
</dbReference>
<reference evidence="1" key="2">
    <citation type="journal article" date="2016" name="Fungal Biol.">
        <title>Ochratoxin A production by Penicillium thymicola.</title>
        <authorList>
            <person name="Nguyen H.D.T."/>
            <person name="McMullin D.R."/>
            <person name="Ponomareva E."/>
            <person name="Riley R."/>
            <person name="Pomraning K.R."/>
            <person name="Baker S.E."/>
            <person name="Seifert K.A."/>
        </authorList>
    </citation>
    <scope>NUCLEOTIDE SEQUENCE</scope>
    <source>
        <strain evidence="1">DAOM 180753</strain>
    </source>
</reference>
<organism evidence="1 2">
    <name type="scientific">Penicillium thymicola</name>
    <dbReference type="NCBI Taxonomy" id="293382"/>
    <lineage>
        <taxon>Eukaryota</taxon>
        <taxon>Fungi</taxon>
        <taxon>Dikarya</taxon>
        <taxon>Ascomycota</taxon>
        <taxon>Pezizomycotina</taxon>
        <taxon>Eurotiomycetes</taxon>
        <taxon>Eurotiomycetidae</taxon>
        <taxon>Eurotiales</taxon>
        <taxon>Aspergillaceae</taxon>
        <taxon>Penicillium</taxon>
    </lineage>
</organism>
<accession>A0AAI9T5Z3</accession>
<dbReference type="Proteomes" id="UP001227192">
    <property type="component" value="Unassembled WGS sequence"/>
</dbReference>
<comment type="caution">
    <text evidence="1">The sequence shown here is derived from an EMBL/GenBank/DDBJ whole genome shotgun (WGS) entry which is preliminary data.</text>
</comment>
<sequence>MVDRDAGHDFFAKALEVTIAPVVAYVITSVEAHNLKASGTHCDLFRKSEVFSWGLVHCRIDIKGKGDRRELTRIDRSGAIAIVLGNGQLLHSSLV</sequence>